<feature type="domain" description="Amidohydrolase 3" evidence="1">
    <location>
        <begin position="66"/>
        <end position="544"/>
    </location>
</feature>
<dbReference type="Gene3D" id="2.30.40.10">
    <property type="entry name" value="Urease, subunit C, domain 1"/>
    <property type="match status" value="1"/>
</dbReference>
<keyword evidence="3" id="KW-1185">Reference proteome</keyword>
<dbReference type="Gene3D" id="3.20.20.140">
    <property type="entry name" value="Metal-dependent hydrolases"/>
    <property type="match status" value="1"/>
</dbReference>
<gene>
    <name evidence="2" type="ORF">CGZ93_11230</name>
</gene>
<dbReference type="PANTHER" id="PTHR22642">
    <property type="entry name" value="IMIDAZOLONEPROPIONASE"/>
    <property type="match status" value="1"/>
</dbReference>
<reference evidence="2 3" key="1">
    <citation type="submission" date="2017-07" db="EMBL/GenBank/DDBJ databases">
        <title>Draft whole genome sequences of clinical Proprionibacteriaceae strains.</title>
        <authorList>
            <person name="Bernier A.-M."/>
            <person name="Bernard K."/>
            <person name="Domingo M.-C."/>
        </authorList>
    </citation>
    <scope>NUCLEOTIDE SEQUENCE [LARGE SCALE GENOMIC DNA]</scope>
    <source>
        <strain evidence="2 3">NML 130396</strain>
    </source>
</reference>
<dbReference type="PANTHER" id="PTHR22642:SF2">
    <property type="entry name" value="PROTEIN LONG AFTER FAR-RED 3"/>
    <property type="match status" value="1"/>
</dbReference>
<dbReference type="GO" id="GO:0016810">
    <property type="term" value="F:hydrolase activity, acting on carbon-nitrogen (but not peptide) bonds"/>
    <property type="evidence" value="ECO:0007669"/>
    <property type="project" value="InterPro"/>
</dbReference>
<dbReference type="OrthoDB" id="3238066at2"/>
<dbReference type="SUPFAM" id="SSF51338">
    <property type="entry name" value="Composite domain of metallo-dependent hydrolases"/>
    <property type="match status" value="1"/>
</dbReference>
<comment type="caution">
    <text evidence="2">The sequence shown here is derived from an EMBL/GenBank/DDBJ whole genome shotgun (WGS) entry which is preliminary data.</text>
</comment>
<dbReference type="CDD" id="cd01300">
    <property type="entry name" value="YtcJ_like"/>
    <property type="match status" value="1"/>
</dbReference>
<dbReference type="InterPro" id="IPR033932">
    <property type="entry name" value="YtcJ-like"/>
</dbReference>
<dbReference type="AlphaFoldDB" id="A0A255GYZ2"/>
<evidence type="ECO:0000259" key="1">
    <source>
        <dbReference type="Pfam" id="PF07969"/>
    </source>
</evidence>
<dbReference type="EMBL" id="NMVQ01000023">
    <property type="protein sequence ID" value="OYO20799.1"/>
    <property type="molecule type" value="Genomic_DNA"/>
</dbReference>
<evidence type="ECO:0000313" key="3">
    <source>
        <dbReference type="Proteomes" id="UP000216311"/>
    </source>
</evidence>
<dbReference type="Proteomes" id="UP000216311">
    <property type="component" value="Unassembled WGS sequence"/>
</dbReference>
<dbReference type="Gene3D" id="3.10.310.70">
    <property type="match status" value="1"/>
</dbReference>
<dbReference type="Pfam" id="PF07969">
    <property type="entry name" value="Amidohydro_3"/>
    <property type="match status" value="1"/>
</dbReference>
<dbReference type="SUPFAM" id="SSF51556">
    <property type="entry name" value="Metallo-dependent hydrolases"/>
    <property type="match status" value="1"/>
</dbReference>
<protein>
    <recommendedName>
        <fullName evidence="1">Amidohydrolase 3 domain-containing protein</fullName>
    </recommendedName>
</protein>
<dbReference type="InterPro" id="IPR013108">
    <property type="entry name" value="Amidohydro_3"/>
</dbReference>
<dbReference type="InterPro" id="IPR011059">
    <property type="entry name" value="Metal-dep_hydrolase_composite"/>
</dbReference>
<evidence type="ECO:0000313" key="2">
    <source>
        <dbReference type="EMBL" id="OYO20799.1"/>
    </source>
</evidence>
<proteinExistence type="predicted"/>
<dbReference type="InterPro" id="IPR032466">
    <property type="entry name" value="Metal_Hydrolase"/>
</dbReference>
<organism evidence="2 3">
    <name type="scientific">Enemella dayhoffiae</name>
    <dbReference type="NCBI Taxonomy" id="2016507"/>
    <lineage>
        <taxon>Bacteria</taxon>
        <taxon>Bacillati</taxon>
        <taxon>Actinomycetota</taxon>
        <taxon>Actinomycetes</taxon>
        <taxon>Propionibacteriales</taxon>
        <taxon>Propionibacteriaceae</taxon>
        <taxon>Enemella</taxon>
    </lineage>
</organism>
<accession>A0A255GYZ2</accession>
<sequence length="561" mass="58794">MTRTALGNTAVGQAPGKGVLVLGDLRTMDPVNPRARAMAVRDGQILAVGEPGQVAGRLPAGTPVLDCGRQAVMPGFIDSHHHLLWTGMAAVRVDLGAADSIAELSRRLTGWADQHPHREWVVSAEGWEVADLAERRYPTRFELDRCCPGRPVYLPRGGHAGVANSVALARAGISDDTPDPRGGIIERDHTGAATGLLLERARDLVATHVPPPTLNERLDALDAAQQTCLGQGITRILDPGLTHEEVDAYLTARDSGRLRLRASLLGLVTSGPDAVAEAASFLPLIRDPGWDDRLRLCGLKVFVDGGGSLGTAWLTKEYPGLNGYHGERLIEKPDLDALLAYAAEHGVPVGAHTVGDAAIDAVLTSIAGLSCGTDLAPGHFSLIHAYLWPSTASLGLAAERGVAVAAQPGMYARFAETLAQRFGWSATEAASPLRSWLEAGVILGGGSDSPVTTSSPLGGIHDAVTRDHKGRVLGPGERLDRQQAVEMYAGGAALIAQVGGQEGILRPGARADWVVLEGDPLTCRDDELPGLEVLATAVAGEIVHRSPGWTHGGCGLGTSDE</sequence>
<name>A0A255GYZ2_9ACTN</name>